<evidence type="ECO:0000313" key="1">
    <source>
        <dbReference type="EMBL" id="EDN01382.1"/>
    </source>
</evidence>
<reference evidence="1 2" key="1">
    <citation type="submission" date="2007-04" db="EMBL/GenBank/DDBJ databases">
        <authorList>
            <person name="Fulton L."/>
            <person name="Clifton S."/>
            <person name="Fulton B."/>
            <person name="Xu J."/>
            <person name="Minx P."/>
            <person name="Pepin K.H."/>
            <person name="Johnson M."/>
            <person name="Thiruvilangam P."/>
            <person name="Bhonagiri V."/>
            <person name="Nash W.E."/>
            <person name="Mardis E.R."/>
            <person name="Wilson R.K."/>
        </authorList>
    </citation>
    <scope>NUCLEOTIDE SEQUENCE [LARGE SCALE GENOMIC DNA]</scope>
    <source>
        <strain evidence="1 2">ATCC 29799</strain>
    </source>
</reference>
<comment type="caution">
    <text evidence="1">The sequence shown here is derived from an EMBL/GenBank/DDBJ whole genome shotgun (WGS) entry which is preliminary data.</text>
</comment>
<name>A6NQN7_9FIRM</name>
<protein>
    <submittedName>
        <fullName evidence="1">Uncharacterized protein</fullName>
    </submittedName>
</protein>
<sequence length="47" mass="5225">MYLPRPLPSIGIVTFFQNSVDNFPIVNYSISEVYNRPGPAPGERSAL</sequence>
<organism evidence="1 2">
    <name type="scientific">Pseudoflavonifractor capillosus ATCC 29799</name>
    <dbReference type="NCBI Taxonomy" id="411467"/>
    <lineage>
        <taxon>Bacteria</taxon>
        <taxon>Bacillati</taxon>
        <taxon>Bacillota</taxon>
        <taxon>Clostridia</taxon>
        <taxon>Eubacteriales</taxon>
        <taxon>Oscillospiraceae</taxon>
        <taxon>Pseudoflavonifractor</taxon>
    </lineage>
</organism>
<accession>A6NQN7</accession>
<gene>
    <name evidence="1" type="ORF">BACCAP_00507</name>
</gene>
<dbReference type="AlphaFoldDB" id="A6NQN7"/>
<keyword evidence="2" id="KW-1185">Reference proteome</keyword>
<dbReference type="EMBL" id="AAXG02000005">
    <property type="protein sequence ID" value="EDN01382.1"/>
    <property type="molecule type" value="Genomic_DNA"/>
</dbReference>
<proteinExistence type="predicted"/>
<reference evidence="1 2" key="2">
    <citation type="submission" date="2007-06" db="EMBL/GenBank/DDBJ databases">
        <title>Draft genome sequence of Pseudoflavonifractor capillosus ATCC 29799.</title>
        <authorList>
            <person name="Sudarsanam P."/>
            <person name="Ley R."/>
            <person name="Guruge J."/>
            <person name="Turnbaugh P.J."/>
            <person name="Mahowald M."/>
            <person name="Liep D."/>
            <person name="Gordon J."/>
        </authorList>
    </citation>
    <scope>NUCLEOTIDE SEQUENCE [LARGE SCALE GENOMIC DNA]</scope>
    <source>
        <strain evidence="1 2">ATCC 29799</strain>
    </source>
</reference>
<dbReference type="Proteomes" id="UP000003639">
    <property type="component" value="Unassembled WGS sequence"/>
</dbReference>
<evidence type="ECO:0000313" key="2">
    <source>
        <dbReference type="Proteomes" id="UP000003639"/>
    </source>
</evidence>